<dbReference type="Proteomes" id="UP000735302">
    <property type="component" value="Unassembled WGS sequence"/>
</dbReference>
<dbReference type="AlphaFoldDB" id="A0AAV3YGW2"/>
<sequence>MSSLKDTFLEQYEHGNYEDKGSRNKWLWSWLDVIVCNGDYFAKYIRKTKAPGKAVCLICNHGEGKTLEYSESAPASERCAISLQDCTANLEALLCTFIAENNLPLSIAPKLVELSTELAKDVKALSHLKLSHRWLSLLDGSKRFHDLIEPLTIFYYSFMGTADKELYKTTLTNLLTGLNKQKRGRVFAIMTCLKKKGLTRLGKARKERIYQKLFFTRNKTLSLMHFFLDTLPIFKSFNLAFEKSEPMIHQLFDEVLQLSRLFLGNSMKSEHVLGNNLQSLQMDENDMKAVNDIFIGEKCSKLLAKTKRLF</sequence>
<evidence type="ECO:0000313" key="2">
    <source>
        <dbReference type="Proteomes" id="UP000735302"/>
    </source>
</evidence>
<accession>A0AAV3YGW2</accession>
<dbReference type="PANTHER" id="PTHR37162:SF1">
    <property type="entry name" value="BED-TYPE DOMAIN-CONTAINING PROTEIN"/>
    <property type="match status" value="1"/>
</dbReference>
<organism evidence="1 2">
    <name type="scientific">Plakobranchus ocellatus</name>
    <dbReference type="NCBI Taxonomy" id="259542"/>
    <lineage>
        <taxon>Eukaryota</taxon>
        <taxon>Metazoa</taxon>
        <taxon>Spiralia</taxon>
        <taxon>Lophotrochozoa</taxon>
        <taxon>Mollusca</taxon>
        <taxon>Gastropoda</taxon>
        <taxon>Heterobranchia</taxon>
        <taxon>Euthyneura</taxon>
        <taxon>Panpulmonata</taxon>
        <taxon>Sacoglossa</taxon>
        <taxon>Placobranchoidea</taxon>
        <taxon>Plakobranchidae</taxon>
        <taxon>Plakobranchus</taxon>
    </lineage>
</organism>
<keyword evidence="2" id="KW-1185">Reference proteome</keyword>
<name>A0AAV3YGW2_9GAST</name>
<evidence type="ECO:0000313" key="1">
    <source>
        <dbReference type="EMBL" id="GFN82309.1"/>
    </source>
</evidence>
<protein>
    <submittedName>
        <fullName evidence="1">RNA polymerase-associated protein leo1-like</fullName>
    </submittedName>
</protein>
<gene>
    <name evidence="1" type="ORF">PoB_000881500</name>
</gene>
<comment type="caution">
    <text evidence="1">The sequence shown here is derived from an EMBL/GenBank/DDBJ whole genome shotgun (WGS) entry which is preliminary data.</text>
</comment>
<proteinExistence type="predicted"/>
<dbReference type="EMBL" id="BLXT01000977">
    <property type="protein sequence ID" value="GFN82309.1"/>
    <property type="molecule type" value="Genomic_DNA"/>
</dbReference>
<dbReference type="PANTHER" id="PTHR37162">
    <property type="entry name" value="HAT FAMILY DIMERISATION DOMAINCONTAINING PROTEIN-RELATED"/>
    <property type="match status" value="1"/>
</dbReference>
<reference evidence="1 2" key="1">
    <citation type="journal article" date="2021" name="Elife">
        <title>Chloroplast acquisition without the gene transfer in kleptoplastic sea slugs, Plakobranchus ocellatus.</title>
        <authorList>
            <person name="Maeda T."/>
            <person name="Takahashi S."/>
            <person name="Yoshida T."/>
            <person name="Shimamura S."/>
            <person name="Takaki Y."/>
            <person name="Nagai Y."/>
            <person name="Toyoda A."/>
            <person name="Suzuki Y."/>
            <person name="Arimoto A."/>
            <person name="Ishii H."/>
            <person name="Satoh N."/>
            <person name="Nishiyama T."/>
            <person name="Hasebe M."/>
            <person name="Maruyama T."/>
            <person name="Minagawa J."/>
            <person name="Obokata J."/>
            <person name="Shigenobu S."/>
        </authorList>
    </citation>
    <scope>NUCLEOTIDE SEQUENCE [LARGE SCALE GENOMIC DNA]</scope>
</reference>